<organism evidence="6 7">
    <name type="scientific">Aspergillus steynii IBT 23096</name>
    <dbReference type="NCBI Taxonomy" id="1392250"/>
    <lineage>
        <taxon>Eukaryota</taxon>
        <taxon>Fungi</taxon>
        <taxon>Dikarya</taxon>
        <taxon>Ascomycota</taxon>
        <taxon>Pezizomycotina</taxon>
        <taxon>Eurotiomycetes</taxon>
        <taxon>Eurotiomycetidae</taxon>
        <taxon>Eurotiales</taxon>
        <taxon>Aspergillaceae</taxon>
        <taxon>Aspergillus</taxon>
        <taxon>Aspergillus subgen. Circumdati</taxon>
    </lineage>
</organism>
<proteinExistence type="inferred from homology"/>
<evidence type="ECO:0000256" key="3">
    <source>
        <dbReference type="PIRSR" id="PIRSR001221-1"/>
    </source>
</evidence>
<dbReference type="InterPro" id="IPR036928">
    <property type="entry name" value="AS_sf"/>
</dbReference>
<dbReference type="Proteomes" id="UP000234275">
    <property type="component" value="Unassembled WGS sequence"/>
</dbReference>
<reference evidence="6 7" key="1">
    <citation type="submission" date="2016-12" db="EMBL/GenBank/DDBJ databases">
        <title>The genomes of Aspergillus section Nigri reveals drivers in fungal speciation.</title>
        <authorList>
            <consortium name="DOE Joint Genome Institute"/>
            <person name="Vesth T.C."/>
            <person name="Nybo J."/>
            <person name="Theobald S."/>
            <person name="Brandl J."/>
            <person name="Frisvad J.C."/>
            <person name="Nielsen K.F."/>
            <person name="Lyhne E.K."/>
            <person name="Kogle M.E."/>
            <person name="Kuo A."/>
            <person name="Riley R."/>
            <person name="Clum A."/>
            <person name="Nolan M."/>
            <person name="Lipzen A."/>
            <person name="Salamov A."/>
            <person name="Henrissat B."/>
            <person name="Wiebenga A."/>
            <person name="De Vries R.P."/>
            <person name="Grigoriev I.V."/>
            <person name="Mortensen U.H."/>
            <person name="Andersen M.R."/>
            <person name="Baker S.E."/>
        </authorList>
    </citation>
    <scope>NUCLEOTIDE SEQUENCE [LARGE SCALE GENOMIC DNA]</scope>
    <source>
        <strain evidence="6 7">IBT 23096</strain>
    </source>
</reference>
<dbReference type="PIRSF" id="PIRSF001221">
    <property type="entry name" value="Amidase_fungi"/>
    <property type="match status" value="1"/>
</dbReference>
<feature type="active site" description="Charge relay system" evidence="3">
    <location>
        <position position="208"/>
    </location>
</feature>
<feature type="binding site" evidence="4">
    <location>
        <position position="208"/>
    </location>
    <ligand>
        <name>substrate</name>
    </ligand>
</feature>
<accession>A0A2I2G8P5</accession>
<dbReference type="SUPFAM" id="SSF75304">
    <property type="entry name" value="Amidase signature (AS) enzymes"/>
    <property type="match status" value="1"/>
</dbReference>
<name>A0A2I2G8P5_9EURO</name>
<dbReference type="Gene3D" id="3.90.1300.10">
    <property type="entry name" value="Amidase signature (AS) domain"/>
    <property type="match status" value="1"/>
</dbReference>
<dbReference type="Pfam" id="PF01425">
    <property type="entry name" value="Amidase"/>
    <property type="match status" value="1"/>
</dbReference>
<comment type="similarity">
    <text evidence="1">Belongs to the amidase family.</text>
</comment>
<keyword evidence="7" id="KW-1185">Reference proteome</keyword>
<dbReference type="RefSeq" id="XP_024704556.1">
    <property type="nucleotide sequence ID" value="XM_024846726.1"/>
</dbReference>
<evidence type="ECO:0000256" key="4">
    <source>
        <dbReference type="PIRSR" id="PIRSR001221-2"/>
    </source>
</evidence>
<comment type="caution">
    <text evidence="6">The sequence shown here is derived from an EMBL/GenBank/DDBJ whole genome shotgun (WGS) entry which is preliminary data.</text>
</comment>
<sequence length="556" mass="61105">MTDKEPPSWQELAQQVRARRDKSIEEFAPDLSIPPISSGRAIPIPRHHLTSAEIAITESSAQGLLTSLSQGVLSATTVTKAFLKRAVIAHKLVNCVHELLSERALARAEELDDFFARNKGTMGPLHGLPVSLKAHAGVKGGDASAGIVARVEIKFQDDADLVKILLSAGAVPYVRTTEPQALMMLETHSNITEVTVNPHNIALTPGGSSGGEAALQALYGSPLGVGTDIGGSIRSPAANCGIYGFKPTTFRIPLSGFASWNPRLGTIKGTAGPLTPWFEGIDMFMKTVLDTEPWHRDPNLHPIPWRNPPGSIDLEKGGRLRVGVLWDDQIVRPLPPVARAITEVVERLKLVPGVEVTDWKPYRHDEAMEILNGLYSPDGGKLLESLLDASGEPMLPLVAWPMRDAPGVKKHSASELLELLRRRDTFRYDYLQEWNTVAPDMDVILCPCHPSPAPLLETSYYWGYTSIWNLLDYPGIVFPVTRIDAERDVLVPGTGNDEPRNEMDRWYQEHYDPVAQKSAPVCLQLVAKRLEDEKVVQALRQIKKTVGLPFVNCLEG</sequence>
<feature type="active site" description="Acyl-ester intermediate" evidence="3">
    <location>
        <position position="232"/>
    </location>
</feature>
<feature type="domain" description="Amidase" evidence="5">
    <location>
        <begin position="78"/>
        <end position="535"/>
    </location>
</feature>
<dbReference type="GeneID" id="36554425"/>
<dbReference type="EMBL" id="MSFO01000004">
    <property type="protein sequence ID" value="PLB49254.1"/>
    <property type="molecule type" value="Genomic_DNA"/>
</dbReference>
<evidence type="ECO:0000313" key="6">
    <source>
        <dbReference type="EMBL" id="PLB49254.1"/>
    </source>
</evidence>
<evidence type="ECO:0000313" key="7">
    <source>
        <dbReference type="Proteomes" id="UP000234275"/>
    </source>
</evidence>
<gene>
    <name evidence="6" type="ORF">P170DRAFT_408345</name>
</gene>
<dbReference type="GO" id="GO:0016787">
    <property type="term" value="F:hydrolase activity"/>
    <property type="evidence" value="ECO:0007669"/>
    <property type="project" value="UniProtKB-KW"/>
</dbReference>
<feature type="binding site" evidence="4">
    <location>
        <begin position="229"/>
        <end position="232"/>
    </location>
    <ligand>
        <name>substrate</name>
    </ligand>
</feature>
<dbReference type="AlphaFoldDB" id="A0A2I2G8P5"/>
<dbReference type="InterPro" id="IPR023631">
    <property type="entry name" value="Amidase_dom"/>
</dbReference>
<feature type="binding site" evidence="4">
    <location>
        <position position="182"/>
    </location>
    <ligand>
        <name>substrate</name>
    </ligand>
</feature>
<evidence type="ECO:0000256" key="1">
    <source>
        <dbReference type="ARBA" id="ARBA00009199"/>
    </source>
</evidence>
<dbReference type="PANTHER" id="PTHR46072:SF4">
    <property type="entry name" value="AMIDASE C550.07-RELATED"/>
    <property type="match status" value="1"/>
</dbReference>
<keyword evidence="2" id="KW-0378">Hydrolase</keyword>
<dbReference type="VEuPathDB" id="FungiDB:P170DRAFT_408345"/>
<evidence type="ECO:0000256" key="2">
    <source>
        <dbReference type="ARBA" id="ARBA00022801"/>
    </source>
</evidence>
<feature type="active site" description="Charge relay system" evidence="3">
    <location>
        <position position="133"/>
    </location>
</feature>
<evidence type="ECO:0000259" key="5">
    <source>
        <dbReference type="Pfam" id="PF01425"/>
    </source>
</evidence>
<protein>
    <submittedName>
        <fullName evidence="6">Amidase</fullName>
    </submittedName>
</protein>
<dbReference type="OrthoDB" id="6428749at2759"/>
<dbReference type="STRING" id="1392250.A0A2I2G8P5"/>
<dbReference type="PANTHER" id="PTHR46072">
    <property type="entry name" value="AMIDASE-RELATED-RELATED"/>
    <property type="match status" value="1"/>
</dbReference>